<proteinExistence type="predicted"/>
<evidence type="ECO:0000313" key="4">
    <source>
        <dbReference type="Proteomes" id="UP001152300"/>
    </source>
</evidence>
<gene>
    <name evidence="3" type="ORF">OCU04_004070</name>
</gene>
<dbReference type="Proteomes" id="UP001152300">
    <property type="component" value="Unassembled WGS sequence"/>
</dbReference>
<accession>A0A9X0DND0</accession>
<dbReference type="EMBL" id="JAPEIS010000003">
    <property type="protein sequence ID" value="KAJ8068520.1"/>
    <property type="molecule type" value="Genomic_DNA"/>
</dbReference>
<evidence type="ECO:0008006" key="5">
    <source>
        <dbReference type="Google" id="ProtNLM"/>
    </source>
</evidence>
<evidence type="ECO:0000256" key="2">
    <source>
        <dbReference type="SAM" id="SignalP"/>
    </source>
</evidence>
<protein>
    <recommendedName>
        <fullName evidence="5">Lysine-specific metallo-endopeptidase domain-containing protein</fullName>
    </recommendedName>
</protein>
<keyword evidence="4" id="KW-1185">Reference proteome</keyword>
<name>A0A9X0DND0_9HELO</name>
<evidence type="ECO:0000313" key="3">
    <source>
        <dbReference type="EMBL" id="KAJ8068520.1"/>
    </source>
</evidence>
<keyword evidence="2" id="KW-0732">Signal</keyword>
<organism evidence="3 4">
    <name type="scientific">Sclerotinia nivalis</name>
    <dbReference type="NCBI Taxonomy" id="352851"/>
    <lineage>
        <taxon>Eukaryota</taxon>
        <taxon>Fungi</taxon>
        <taxon>Dikarya</taxon>
        <taxon>Ascomycota</taxon>
        <taxon>Pezizomycotina</taxon>
        <taxon>Leotiomycetes</taxon>
        <taxon>Helotiales</taxon>
        <taxon>Sclerotiniaceae</taxon>
        <taxon>Sclerotinia</taxon>
    </lineage>
</organism>
<feature type="chain" id="PRO_5040732283" description="Lysine-specific metallo-endopeptidase domain-containing protein" evidence="2">
    <location>
        <begin position="31"/>
        <end position="381"/>
    </location>
</feature>
<comment type="caution">
    <text evidence="3">The sequence shown here is derived from an EMBL/GenBank/DDBJ whole genome shotgun (WGS) entry which is preliminary data.</text>
</comment>
<sequence>MLFSKIFDWASAAHLLKWTTTCLFVLSCSASVNDVFTVKKGTDKGGCDNYSGELSTWFSEIQKLLQAGIQAFDDAFDVEINDAVALATLDGYFGLNPSSSDDERAGVKSAISAANNDWEQPVKRTDFTYRVVDASEAAGSEIVEQFKSEDGDSQAVILTGVAIQDVYKDMLFDKGDLSSPNDLIPYWSRDLEEYTFQPVYGDDPLKSTFCGLDTSDDVDKNLAGTDDETIPATVTLCPFSFTTEQGKSTLSFILPKVGDSVTNFIPRSATLLHESIHLVFGKINTPDASYDLNEVKIAIEHPNTIPLTTSFTDPNGNDEDSGENDEGKSNIELVRMNPETFVWFCVSYWYYLQDPEPKAVEAVDFRYTFPAGMALRVSINI</sequence>
<evidence type="ECO:0000256" key="1">
    <source>
        <dbReference type="SAM" id="MobiDB-lite"/>
    </source>
</evidence>
<reference evidence="3" key="1">
    <citation type="submission" date="2022-11" db="EMBL/GenBank/DDBJ databases">
        <title>Genome Resource of Sclerotinia nivalis Strain SnTB1, a Plant Pathogen Isolated from American Ginseng.</title>
        <authorList>
            <person name="Fan S."/>
        </authorList>
    </citation>
    <scope>NUCLEOTIDE SEQUENCE</scope>
    <source>
        <strain evidence="3">SnTB1</strain>
    </source>
</reference>
<dbReference type="PROSITE" id="PS51257">
    <property type="entry name" value="PROKAR_LIPOPROTEIN"/>
    <property type="match status" value="1"/>
</dbReference>
<dbReference type="AlphaFoldDB" id="A0A9X0DND0"/>
<feature type="region of interest" description="Disordered" evidence="1">
    <location>
        <begin position="307"/>
        <end position="327"/>
    </location>
</feature>
<feature type="signal peptide" evidence="2">
    <location>
        <begin position="1"/>
        <end position="30"/>
    </location>
</feature>
<dbReference type="OrthoDB" id="4259138at2759"/>